<dbReference type="OrthoDB" id="1443764at2"/>
<comment type="caution">
    <text evidence="2">The sequence shown here is derived from an EMBL/GenBank/DDBJ whole genome shotgun (WGS) entry which is preliminary data.</text>
</comment>
<gene>
    <name evidence="2" type="ORF">FOT42_000290</name>
</gene>
<feature type="transmembrane region" description="Helical" evidence="1">
    <location>
        <begin position="63"/>
        <end position="87"/>
    </location>
</feature>
<evidence type="ECO:0000256" key="1">
    <source>
        <dbReference type="SAM" id="Phobius"/>
    </source>
</evidence>
<keyword evidence="3" id="KW-1185">Reference proteome</keyword>
<reference evidence="2" key="1">
    <citation type="submission" date="2019-10" db="EMBL/GenBank/DDBJ databases">
        <title>Muricauda hadale sp. nov., a piezophilic bacterium isolated from hadopelagic water of the Mariana Trench.</title>
        <authorList>
            <person name="Wei Y."/>
        </authorList>
    </citation>
    <scope>NUCLEOTIDE SEQUENCE [LARGE SCALE GENOMIC DNA]</scope>
    <source>
        <strain evidence="2">MT-229</strain>
    </source>
</reference>
<sequence length="138" mass="15736">MMEAIQKDFKKIDWGKALLRVLELLIIKPFTLPLKIYMNSLKNLSNAKLENGEVTQLSDDFPLYVWLISIFDALIFLIYPIGVIVAIKSANSYFGGFGVFMGVLSITYFCPLYLSLIREFAQISLKVLLFLKIMASKK</sequence>
<keyword evidence="1" id="KW-0472">Membrane</keyword>
<keyword evidence="1" id="KW-0812">Transmembrane</keyword>
<dbReference type="RefSeq" id="WP_151888580.1">
    <property type="nucleotide sequence ID" value="NZ_VNIK02000001.1"/>
</dbReference>
<dbReference type="EMBL" id="VNIK02000001">
    <property type="protein sequence ID" value="KAB5491423.1"/>
    <property type="molecule type" value="Genomic_DNA"/>
</dbReference>
<proteinExistence type="predicted"/>
<feature type="transmembrane region" description="Helical" evidence="1">
    <location>
        <begin position="94"/>
        <end position="114"/>
    </location>
</feature>
<name>A0A5N5IWD6_9FLAO</name>
<dbReference type="AlphaFoldDB" id="A0A5N5IWD6"/>
<organism evidence="2 3">
    <name type="scientific">Flagellimonas hadalis</name>
    <dbReference type="NCBI Taxonomy" id="2597517"/>
    <lineage>
        <taxon>Bacteria</taxon>
        <taxon>Pseudomonadati</taxon>
        <taxon>Bacteroidota</taxon>
        <taxon>Flavobacteriia</taxon>
        <taxon>Flavobacteriales</taxon>
        <taxon>Flavobacteriaceae</taxon>
        <taxon>Flagellimonas</taxon>
    </lineage>
</organism>
<accession>A0A5N5IWD6</accession>
<protein>
    <submittedName>
        <fullName evidence="2">Uncharacterized protein</fullName>
    </submittedName>
</protein>
<keyword evidence="1" id="KW-1133">Transmembrane helix</keyword>
<evidence type="ECO:0000313" key="3">
    <source>
        <dbReference type="Proteomes" id="UP000319204"/>
    </source>
</evidence>
<dbReference type="Proteomes" id="UP000319204">
    <property type="component" value="Unassembled WGS sequence"/>
</dbReference>
<evidence type="ECO:0000313" key="2">
    <source>
        <dbReference type="EMBL" id="KAB5491423.1"/>
    </source>
</evidence>